<gene>
    <name evidence="1" type="ORF">UABAM_04947</name>
</gene>
<dbReference type="Proteomes" id="UP000326354">
    <property type="component" value="Chromosome"/>
</dbReference>
<keyword evidence="2" id="KW-1185">Reference proteome</keyword>
<dbReference type="AlphaFoldDB" id="A0A5S9ISE3"/>
<reference evidence="1 2" key="1">
    <citation type="submission" date="2019-08" db="EMBL/GenBank/DDBJ databases">
        <title>Complete genome sequence of Candidatus Uab amorphum.</title>
        <authorList>
            <person name="Shiratori T."/>
            <person name="Suzuki S."/>
            <person name="Kakizawa Y."/>
            <person name="Ishida K."/>
        </authorList>
    </citation>
    <scope>NUCLEOTIDE SEQUENCE [LARGE SCALE GENOMIC DNA]</scope>
    <source>
        <strain evidence="1 2">SRT547</strain>
    </source>
</reference>
<dbReference type="RefSeq" id="WP_151970609.1">
    <property type="nucleotide sequence ID" value="NZ_AP019860.1"/>
</dbReference>
<protein>
    <submittedName>
        <fullName evidence="1">Uncharacterized protein</fullName>
    </submittedName>
</protein>
<dbReference type="KEGG" id="uam:UABAM_04947"/>
<dbReference type="EMBL" id="AP019860">
    <property type="protein sequence ID" value="BBM86561.1"/>
    <property type="molecule type" value="Genomic_DNA"/>
</dbReference>
<evidence type="ECO:0000313" key="2">
    <source>
        <dbReference type="Proteomes" id="UP000326354"/>
    </source>
</evidence>
<proteinExistence type="predicted"/>
<name>A0A5S9ISE3_UABAM</name>
<dbReference type="OrthoDB" id="1425020at2"/>
<organism evidence="1 2">
    <name type="scientific">Uabimicrobium amorphum</name>
    <dbReference type="NCBI Taxonomy" id="2596890"/>
    <lineage>
        <taxon>Bacteria</taxon>
        <taxon>Pseudomonadati</taxon>
        <taxon>Planctomycetota</taxon>
        <taxon>Candidatus Uabimicrobiia</taxon>
        <taxon>Candidatus Uabimicrobiales</taxon>
        <taxon>Candidatus Uabimicrobiaceae</taxon>
        <taxon>Candidatus Uabimicrobium</taxon>
    </lineage>
</organism>
<evidence type="ECO:0000313" key="1">
    <source>
        <dbReference type="EMBL" id="BBM86561.1"/>
    </source>
</evidence>
<sequence>MKNTIATVLIVICFAVYGYIESTRFGKLLTFNEGELYYTKSVTKNEADTLGKYCVASGFFDGQRKTIQLDKKDNTYLFRMVCLKEYRNKASYKILCGLMATEISEEVFGGQPTQVHLCDDRLETVTVIDFWRSLKEKNTIFYTKNIDSGLASKLNSYLLSINFDNGVFQLDKKGNSYQLRIIYQKKFINNAEILQAWQDMEIRTNVFDGAAVQLMLCDEYFALMKTIELEK</sequence>
<accession>A0A5S9ISE3</accession>